<sequence length="175" mass="19400">MSFVERVNQADLWLLDKIFQPVSDRLPERLSAAAELGMSLQLGAILFFLAAIAILIFTGATSLSGSMFNILNWVLFVCFYMAIQRMRPLVRAGQANPLRSFLLGMRPLGIVWLGVSLWNGVSGSGLIMLVDLFINITNLIFVIGLYFVSCQPRPPVRRTSKSRAHLTPIMGGLQD</sequence>
<evidence type="ECO:0000313" key="3">
    <source>
        <dbReference type="Proteomes" id="UP000027583"/>
    </source>
</evidence>
<evidence type="ECO:0000256" key="1">
    <source>
        <dbReference type="SAM" id="Phobius"/>
    </source>
</evidence>
<name>A0A060QH62_9PROT</name>
<gene>
    <name evidence="2" type="ORF">ASAP_1993</name>
</gene>
<accession>A0A060QH62</accession>
<keyword evidence="1" id="KW-1133">Transmembrane helix</keyword>
<dbReference type="RefSeq" id="WP_035444165.1">
    <property type="nucleotide sequence ID" value="NZ_CBLX010000013.1"/>
</dbReference>
<dbReference type="EMBL" id="CBLX010000013">
    <property type="protein sequence ID" value="CDG40038.1"/>
    <property type="molecule type" value="Genomic_DNA"/>
</dbReference>
<proteinExistence type="predicted"/>
<dbReference type="AlphaFoldDB" id="A0A060QH62"/>
<feature type="transmembrane region" description="Helical" evidence="1">
    <location>
        <begin position="39"/>
        <end position="60"/>
    </location>
</feature>
<keyword evidence="1" id="KW-0472">Membrane</keyword>
<reference evidence="2 3" key="2">
    <citation type="journal article" date="2014" name="PLoS ONE">
        <title>Evolution of mitochondria reconstructed from the energy metabolism of living bacteria.</title>
        <authorList>
            <person name="Degli Esposti M."/>
            <person name="Chouaia B."/>
            <person name="Comandatore F."/>
            <person name="Crotti E."/>
            <person name="Sassera D."/>
            <person name="Lievens P.M."/>
            <person name="Daffonchio D."/>
            <person name="Bandi C."/>
        </authorList>
    </citation>
    <scope>NUCLEOTIDE SEQUENCE [LARGE SCALE GENOMIC DNA]</scope>
    <source>
        <strain evidence="2 3">SF2.1</strain>
    </source>
</reference>
<organism evidence="2 3">
    <name type="scientific">Asaia bogorensis</name>
    <dbReference type="NCBI Taxonomy" id="91915"/>
    <lineage>
        <taxon>Bacteria</taxon>
        <taxon>Pseudomonadati</taxon>
        <taxon>Pseudomonadota</taxon>
        <taxon>Alphaproteobacteria</taxon>
        <taxon>Acetobacterales</taxon>
        <taxon>Acetobacteraceae</taxon>
        <taxon>Asaia</taxon>
    </lineage>
</organism>
<feature type="transmembrane region" description="Helical" evidence="1">
    <location>
        <begin position="103"/>
        <end position="121"/>
    </location>
</feature>
<keyword evidence="1" id="KW-0812">Transmembrane</keyword>
<feature type="transmembrane region" description="Helical" evidence="1">
    <location>
        <begin position="127"/>
        <end position="148"/>
    </location>
</feature>
<protein>
    <submittedName>
        <fullName evidence="2">Uncharacterized protein</fullName>
    </submittedName>
</protein>
<dbReference type="Proteomes" id="UP000027583">
    <property type="component" value="Unassembled WGS sequence"/>
</dbReference>
<feature type="transmembrane region" description="Helical" evidence="1">
    <location>
        <begin position="66"/>
        <end position="83"/>
    </location>
</feature>
<comment type="caution">
    <text evidence="2">The sequence shown here is derived from an EMBL/GenBank/DDBJ whole genome shotgun (WGS) entry which is preliminary data.</text>
</comment>
<reference evidence="2 3" key="1">
    <citation type="journal article" date="2014" name="Genome Biol. Evol.">
        <title>Acetic acid bacteria genomes reveal functional traits for adaptation to life in insect guts.</title>
        <authorList>
            <person name="Chouaia B."/>
            <person name="Gaiarsa S."/>
            <person name="Crotti E."/>
            <person name="Comandatore F."/>
            <person name="Degli Esposti M."/>
            <person name="Ricci I."/>
            <person name="Alma A."/>
            <person name="Favia G."/>
            <person name="Bandi C."/>
            <person name="Daffonchio D."/>
        </authorList>
    </citation>
    <scope>NUCLEOTIDE SEQUENCE [LARGE SCALE GENOMIC DNA]</scope>
    <source>
        <strain evidence="2 3">SF2.1</strain>
    </source>
</reference>
<evidence type="ECO:0000313" key="2">
    <source>
        <dbReference type="EMBL" id="CDG40038.1"/>
    </source>
</evidence>